<dbReference type="InterPro" id="IPR046926">
    <property type="entry name" value="GREB1_N"/>
</dbReference>
<dbReference type="EMBL" id="CAUEEQ010009551">
    <property type="protein sequence ID" value="CAJ0933509.1"/>
    <property type="molecule type" value="Genomic_DNA"/>
</dbReference>
<evidence type="ECO:0000256" key="1">
    <source>
        <dbReference type="SAM" id="MobiDB-lite"/>
    </source>
</evidence>
<protein>
    <submittedName>
        <fullName evidence="4">Uncharacterized protein</fullName>
    </submittedName>
</protein>
<dbReference type="PANTHER" id="PTHR15720:SF13">
    <property type="entry name" value="PROTEIN GREB1"/>
    <property type="match status" value="1"/>
</dbReference>
<dbReference type="Proteomes" id="UP001176940">
    <property type="component" value="Unassembled WGS sequence"/>
</dbReference>
<feature type="compositionally biased region" description="Polar residues" evidence="1">
    <location>
        <begin position="793"/>
        <end position="815"/>
    </location>
</feature>
<dbReference type="Pfam" id="PF20688">
    <property type="entry name" value="GREB1_2nd"/>
    <property type="match status" value="1"/>
</dbReference>
<proteinExistence type="predicted"/>
<dbReference type="InterPro" id="IPR048659">
    <property type="entry name" value="GREB1-like_2nd"/>
</dbReference>
<dbReference type="PANTHER" id="PTHR15720">
    <property type="entry name" value="GREB1-RELATED"/>
    <property type="match status" value="1"/>
</dbReference>
<reference evidence="4" key="1">
    <citation type="submission" date="2023-07" db="EMBL/GenBank/DDBJ databases">
        <authorList>
            <person name="Stuckert A."/>
        </authorList>
    </citation>
    <scope>NUCLEOTIDE SEQUENCE</scope>
</reference>
<gene>
    <name evidence="4" type="ORF">RIMI_LOCUS5558146</name>
</gene>
<feature type="region of interest" description="Disordered" evidence="1">
    <location>
        <begin position="610"/>
        <end position="633"/>
    </location>
</feature>
<sequence length="1122" mass="126764">MGNSYAGQLKTTRFEEVLHNSIEASLRSNNLVPRPIFSQLYLEAEQQLSSQEGKRLLLILLTKEDCSTVQVSYEKTKSQLGVMLDYEEHLHGMEYPTRYFMLDYGEHLHGAGMEYPTRYLMLDYGEHLHGAGMEYPTRYLMLDYGEHLHGAGMEYPTRYFMLDYGHLHGAGMEYPTRYFMLDYAEHLHGAGMEYPTRYLMLDYGEHLHGACMEYPTRYFMLDYGHLHGAGMEYPTRYFMLDYAEHLHGAGMEYPTRNFILDYGEHLHGAGMEYPTRYFMLDYGHLHGAGVEYPTRYFMLDYGHLHGAGVEYPTRYFMLDYGEHLHGAGMEYPTRYFMLDYGHLHGAGVENPTRYFMLDYGEHLHGAGMEYPTRYFMLDYGHLHGAGAEYPTRYFMLDYGEHLHGAGMEYPTRYFMLDYGHLHGAGVEYPTRYFMLDYGEHLHGAGMEYPTRYFMLDYGHLHGAGVENPTRYFMLDYEEHLMELVWSIPPGGVDNEDDDEEDDTSGSSSPAHSYQDKPPPEGCCTTDGFCQAGKDLRLASIASEQFEVPPGFLLVGAKSPSLPDHILVCAVDKRFLPDDNGRNALLVLCSALNRADKVRLCQSCSMKTRRGRHRKKMGDAGPDRDTHRTGPQRDRPWPHVGLFLLRDELYLLRTSFNLSHSVLENGKKIPGFSGNCIGCGEKGFRYFTEFSNHINLKLTTQPKKQKHLKYYLIRNAQGCLTKGTLISWKGTEVRSRHSSSSMCSSTGPTALDTSATMKNVMNDPAIQVTNGSPLAGNVTNSGPPKKRHKGWSPDSPSSTDTNHPQHNFQNTSSLGKVDTTGQLCTTVPQSTTANPAAAPLVATAESVSIPDNLLKTCMITPVIFKGHGNFPYLSGNINGVIVSPLLYNCYKDSQSMPKTYEQYGPTTIQPISEEMQLLLTVYYLVQLAPDQVPLIEDLEQILMRSWRETHLAEIRQYQQNMSQAIPHFPSLVTAVTVSQLPWLASLAASSCNESVKIIECSFSLAEGLSEMFKLLVEGKLTKTNYVVIICTSRPSSLDSCIVITGKYQARTLIESMYSPADYLKEITYELTSGKVESLRTFFSSFCPDGDIDVLLDKYHQENHSLISSTPKKTNGESRPASCS</sequence>
<dbReference type="Pfam" id="PF15782">
    <property type="entry name" value="GREB1_N"/>
    <property type="match status" value="2"/>
</dbReference>
<evidence type="ECO:0000259" key="2">
    <source>
        <dbReference type="Pfam" id="PF15782"/>
    </source>
</evidence>
<comment type="caution">
    <text evidence="4">The sequence shown here is derived from an EMBL/GenBank/DDBJ whole genome shotgun (WGS) entry which is preliminary data.</text>
</comment>
<feature type="domain" description="GREB1 N-terminal" evidence="2">
    <location>
        <begin position="495"/>
        <end position="587"/>
    </location>
</feature>
<feature type="non-terminal residue" evidence="4">
    <location>
        <position position="1122"/>
    </location>
</feature>
<feature type="compositionally biased region" description="Basic and acidic residues" evidence="1">
    <location>
        <begin position="616"/>
        <end position="633"/>
    </location>
</feature>
<feature type="region of interest" description="Disordered" evidence="1">
    <location>
        <begin position="487"/>
        <end position="519"/>
    </location>
</feature>
<evidence type="ECO:0000313" key="4">
    <source>
        <dbReference type="EMBL" id="CAJ0933509.1"/>
    </source>
</evidence>
<dbReference type="InterPro" id="IPR028422">
    <property type="entry name" value="GREB1"/>
</dbReference>
<feature type="region of interest" description="Disordered" evidence="1">
    <location>
        <begin position="765"/>
        <end position="815"/>
    </location>
</feature>
<evidence type="ECO:0000313" key="5">
    <source>
        <dbReference type="Proteomes" id="UP001176940"/>
    </source>
</evidence>
<name>A0ABN9L7F7_9NEOB</name>
<feature type="domain" description="GREB1 N-terminal" evidence="2">
    <location>
        <begin position="665"/>
        <end position="729"/>
    </location>
</feature>
<organism evidence="4 5">
    <name type="scientific">Ranitomeya imitator</name>
    <name type="common">mimic poison frog</name>
    <dbReference type="NCBI Taxonomy" id="111125"/>
    <lineage>
        <taxon>Eukaryota</taxon>
        <taxon>Metazoa</taxon>
        <taxon>Chordata</taxon>
        <taxon>Craniata</taxon>
        <taxon>Vertebrata</taxon>
        <taxon>Euteleostomi</taxon>
        <taxon>Amphibia</taxon>
        <taxon>Batrachia</taxon>
        <taxon>Anura</taxon>
        <taxon>Neobatrachia</taxon>
        <taxon>Hyloidea</taxon>
        <taxon>Dendrobatidae</taxon>
        <taxon>Dendrobatinae</taxon>
        <taxon>Ranitomeya</taxon>
    </lineage>
</organism>
<feature type="compositionally biased region" description="Acidic residues" evidence="1">
    <location>
        <begin position="493"/>
        <end position="503"/>
    </location>
</feature>
<evidence type="ECO:0000259" key="3">
    <source>
        <dbReference type="Pfam" id="PF20688"/>
    </source>
</evidence>
<feature type="domain" description="GREB1-like second" evidence="3">
    <location>
        <begin position="775"/>
        <end position="1082"/>
    </location>
</feature>
<feature type="compositionally biased region" description="Polar residues" evidence="1">
    <location>
        <begin position="766"/>
        <end position="781"/>
    </location>
</feature>
<keyword evidence="5" id="KW-1185">Reference proteome</keyword>
<accession>A0ABN9L7F7</accession>